<evidence type="ECO:0000256" key="3">
    <source>
        <dbReference type="ARBA" id="ARBA00023125"/>
    </source>
</evidence>
<dbReference type="FunFam" id="1.10.10.10:FF:000056">
    <property type="entry name" value="IclR family transcriptional regulator"/>
    <property type="match status" value="1"/>
</dbReference>
<evidence type="ECO:0000259" key="9">
    <source>
        <dbReference type="PROSITE" id="PS51078"/>
    </source>
</evidence>
<evidence type="ECO:0000256" key="1">
    <source>
        <dbReference type="ARBA" id="ARBA00022798"/>
    </source>
</evidence>
<dbReference type="GO" id="GO:0003677">
    <property type="term" value="F:DNA binding"/>
    <property type="evidence" value="ECO:0007669"/>
    <property type="project" value="UniProtKB-KW"/>
</dbReference>
<dbReference type="InterPro" id="IPR050707">
    <property type="entry name" value="HTH_MetabolicPath_Reg"/>
</dbReference>
<feature type="domain" description="IclR-ED" evidence="9">
    <location>
        <begin position="100"/>
        <end position="282"/>
    </location>
</feature>
<proteinExistence type="predicted"/>
<dbReference type="AlphaFoldDB" id="A0A5S4HAB4"/>
<evidence type="ECO:0000256" key="7">
    <source>
        <dbReference type="SAM" id="MobiDB-lite"/>
    </source>
</evidence>
<dbReference type="Proteomes" id="UP000305238">
    <property type="component" value="Unassembled WGS sequence"/>
</dbReference>
<reference evidence="10 11" key="1">
    <citation type="submission" date="2019-05" db="EMBL/GenBank/DDBJ databases">
        <title>Draft genome sequence of Actinomadura geliboluensis A8036.</title>
        <authorList>
            <person name="Saricaoglu S."/>
            <person name="Isik K."/>
        </authorList>
    </citation>
    <scope>NUCLEOTIDE SEQUENCE [LARGE SCALE GENOMIC DNA]</scope>
    <source>
        <strain evidence="10 11">A8036</strain>
    </source>
</reference>
<dbReference type="PANTHER" id="PTHR30136:SF35">
    <property type="entry name" value="HTH-TYPE TRANSCRIPTIONAL REGULATOR RV1719"/>
    <property type="match status" value="1"/>
</dbReference>
<dbReference type="InterPro" id="IPR005471">
    <property type="entry name" value="Tscrpt_reg_IclR_N"/>
</dbReference>
<evidence type="ECO:0000313" key="10">
    <source>
        <dbReference type="EMBL" id="TMR42173.1"/>
    </source>
</evidence>
<dbReference type="Gene3D" id="1.10.10.10">
    <property type="entry name" value="Winged helix-like DNA-binding domain superfamily/Winged helix DNA-binding domain"/>
    <property type="match status" value="1"/>
</dbReference>
<dbReference type="Pfam" id="PF01614">
    <property type="entry name" value="IclR_C"/>
    <property type="match status" value="1"/>
</dbReference>
<dbReference type="GO" id="GO:0006071">
    <property type="term" value="P:glycerol metabolic process"/>
    <property type="evidence" value="ECO:0007669"/>
    <property type="project" value="UniProtKB-KW"/>
</dbReference>
<feature type="domain" description="HTH iclR-type" evidence="8">
    <location>
        <begin position="36"/>
        <end position="99"/>
    </location>
</feature>
<dbReference type="InterPro" id="IPR014757">
    <property type="entry name" value="Tscrpt_reg_IclR_C"/>
</dbReference>
<dbReference type="InterPro" id="IPR011991">
    <property type="entry name" value="ArsR-like_HTH"/>
</dbReference>
<feature type="compositionally biased region" description="Polar residues" evidence="7">
    <location>
        <begin position="10"/>
        <end position="21"/>
    </location>
</feature>
<gene>
    <name evidence="10" type="ORF">ETD96_01790</name>
</gene>
<evidence type="ECO:0000256" key="2">
    <source>
        <dbReference type="ARBA" id="ARBA00023015"/>
    </source>
</evidence>
<protein>
    <recommendedName>
        <fullName evidence="6">Glycerol operon regulatory protein</fullName>
    </recommendedName>
</protein>
<organism evidence="10 11">
    <name type="scientific">Actinomadura geliboluensis</name>
    <dbReference type="NCBI Taxonomy" id="882440"/>
    <lineage>
        <taxon>Bacteria</taxon>
        <taxon>Bacillati</taxon>
        <taxon>Actinomycetota</taxon>
        <taxon>Actinomycetes</taxon>
        <taxon>Streptosporangiales</taxon>
        <taxon>Thermomonosporaceae</taxon>
        <taxon>Actinomadura</taxon>
    </lineage>
</organism>
<evidence type="ECO:0000313" key="11">
    <source>
        <dbReference type="Proteomes" id="UP000305238"/>
    </source>
</evidence>
<keyword evidence="11" id="KW-1185">Reference proteome</keyword>
<keyword evidence="2" id="KW-0805">Transcription regulation</keyword>
<keyword evidence="1" id="KW-0319">Glycerol metabolism</keyword>
<evidence type="ECO:0000256" key="6">
    <source>
        <dbReference type="ARBA" id="ARBA00070406"/>
    </source>
</evidence>
<dbReference type="PROSITE" id="PS51077">
    <property type="entry name" value="HTH_ICLR"/>
    <property type="match status" value="1"/>
</dbReference>
<dbReference type="OrthoDB" id="8479143at2"/>
<dbReference type="GO" id="GO:0003700">
    <property type="term" value="F:DNA-binding transcription factor activity"/>
    <property type="evidence" value="ECO:0007669"/>
    <property type="project" value="TreeGrafter"/>
</dbReference>
<evidence type="ECO:0000256" key="5">
    <source>
        <dbReference type="ARBA" id="ARBA00058938"/>
    </source>
</evidence>
<accession>A0A5S4HAB4</accession>
<dbReference type="PANTHER" id="PTHR30136">
    <property type="entry name" value="HELIX-TURN-HELIX TRANSCRIPTIONAL REGULATOR, ICLR FAMILY"/>
    <property type="match status" value="1"/>
</dbReference>
<keyword evidence="4" id="KW-0804">Transcription</keyword>
<dbReference type="InterPro" id="IPR029016">
    <property type="entry name" value="GAF-like_dom_sf"/>
</dbReference>
<evidence type="ECO:0000259" key="8">
    <source>
        <dbReference type="PROSITE" id="PS51077"/>
    </source>
</evidence>
<dbReference type="SUPFAM" id="SSF55781">
    <property type="entry name" value="GAF domain-like"/>
    <property type="match status" value="1"/>
</dbReference>
<dbReference type="EMBL" id="VCKZ01000005">
    <property type="protein sequence ID" value="TMR42173.1"/>
    <property type="molecule type" value="Genomic_DNA"/>
</dbReference>
<comment type="caution">
    <text evidence="10">The sequence shown here is derived from an EMBL/GenBank/DDBJ whole genome shotgun (WGS) entry which is preliminary data.</text>
</comment>
<dbReference type="Gene3D" id="3.30.450.40">
    <property type="match status" value="1"/>
</dbReference>
<dbReference type="InterPro" id="IPR036388">
    <property type="entry name" value="WH-like_DNA-bd_sf"/>
</dbReference>
<comment type="function">
    <text evidence="5">May be an activator protein for the gylABX operon.</text>
</comment>
<dbReference type="InterPro" id="IPR036390">
    <property type="entry name" value="WH_DNA-bd_sf"/>
</dbReference>
<dbReference type="PROSITE" id="PS51078">
    <property type="entry name" value="ICLR_ED"/>
    <property type="match status" value="1"/>
</dbReference>
<dbReference type="CDD" id="cd00090">
    <property type="entry name" value="HTH_ARSR"/>
    <property type="match status" value="1"/>
</dbReference>
<feature type="region of interest" description="Disordered" evidence="7">
    <location>
        <begin position="1"/>
        <end position="34"/>
    </location>
</feature>
<dbReference type="Pfam" id="PF09339">
    <property type="entry name" value="HTH_IclR"/>
    <property type="match status" value="1"/>
</dbReference>
<keyword evidence="3" id="KW-0238">DNA-binding</keyword>
<sequence>MPTHGDREGTTSMTSTAQPSELSPRAEERAGTGQTIATVERAADVLMYFAEQRAATLGVTEVATALGLSKAAVHRILTSLRGHGLIELDEATRRYSLGIGAMKLGMAYLERIDVRTVARPELTALSERTMETATLSVRSGWTRSYIDQVTPRRELIMSVTLGVPYPLHAGASSKAFLAFLSDEEIDHYLAQPALEQFTPATLATPPRLRREIEEIRARGYASSIAERQPGAASVAAPILDQNDRPIAVMSVSGPIDRFREETEFCASALLQTVRRLSERFGHRSA</sequence>
<name>A0A5S4HAB4_9ACTN</name>
<dbReference type="SUPFAM" id="SSF46785">
    <property type="entry name" value="Winged helix' DNA-binding domain"/>
    <property type="match status" value="1"/>
</dbReference>
<dbReference type="SMART" id="SM00346">
    <property type="entry name" value="HTH_ICLR"/>
    <property type="match status" value="1"/>
</dbReference>
<evidence type="ECO:0000256" key="4">
    <source>
        <dbReference type="ARBA" id="ARBA00023163"/>
    </source>
</evidence>
<dbReference type="GO" id="GO:0045892">
    <property type="term" value="P:negative regulation of DNA-templated transcription"/>
    <property type="evidence" value="ECO:0007669"/>
    <property type="project" value="TreeGrafter"/>
</dbReference>